<protein>
    <submittedName>
        <fullName evidence="2">Uncharacterized protein</fullName>
    </submittedName>
</protein>
<keyword evidence="1" id="KW-0472">Membrane</keyword>
<organism evidence="2 3">
    <name type="scientific">Flavobacterium haoranii</name>
    <dbReference type="NCBI Taxonomy" id="683124"/>
    <lineage>
        <taxon>Bacteria</taxon>
        <taxon>Pseudomonadati</taxon>
        <taxon>Bacteroidota</taxon>
        <taxon>Flavobacteriia</taxon>
        <taxon>Flavobacteriales</taxon>
        <taxon>Flavobacteriaceae</taxon>
        <taxon>Flavobacterium</taxon>
    </lineage>
</organism>
<keyword evidence="3" id="KW-1185">Reference proteome</keyword>
<evidence type="ECO:0000313" key="3">
    <source>
        <dbReference type="Proteomes" id="UP000184232"/>
    </source>
</evidence>
<keyword evidence="1" id="KW-1133">Transmembrane helix</keyword>
<gene>
    <name evidence="2" type="ORF">SAMN05444337_0262</name>
</gene>
<feature type="transmembrane region" description="Helical" evidence="1">
    <location>
        <begin position="32"/>
        <end position="53"/>
    </location>
</feature>
<keyword evidence="1" id="KW-0812">Transmembrane</keyword>
<dbReference type="STRING" id="683124.SAMN05444337_0262"/>
<proteinExistence type="predicted"/>
<accession>A0A1M6C3C3</accession>
<reference evidence="2 3" key="1">
    <citation type="submission" date="2016-11" db="EMBL/GenBank/DDBJ databases">
        <authorList>
            <person name="Jaros S."/>
            <person name="Januszkiewicz K."/>
            <person name="Wedrychowicz H."/>
        </authorList>
    </citation>
    <scope>NUCLEOTIDE SEQUENCE [LARGE SCALE GENOMIC DNA]</scope>
    <source>
        <strain evidence="2 3">DSM 22807</strain>
    </source>
</reference>
<dbReference type="EMBL" id="FQZH01000001">
    <property type="protein sequence ID" value="SHI55198.1"/>
    <property type="molecule type" value="Genomic_DNA"/>
</dbReference>
<dbReference type="Proteomes" id="UP000184232">
    <property type="component" value="Unassembled WGS sequence"/>
</dbReference>
<name>A0A1M6C3C3_9FLAO</name>
<sequence length="61" mass="6470">MLEEMDNSLTLRAGTFGGFALSVIPNLTSADVLKTIVLAFIGAVVSFGVSVLLKRLTSKKK</sequence>
<evidence type="ECO:0000313" key="2">
    <source>
        <dbReference type="EMBL" id="SHI55198.1"/>
    </source>
</evidence>
<evidence type="ECO:0000256" key="1">
    <source>
        <dbReference type="SAM" id="Phobius"/>
    </source>
</evidence>
<dbReference type="AlphaFoldDB" id="A0A1M6C3C3"/>